<evidence type="ECO:0000256" key="10">
    <source>
        <dbReference type="PIRSR" id="PIRSR621537-50"/>
    </source>
</evidence>
<dbReference type="GO" id="GO:0000977">
    <property type="term" value="F:RNA polymerase II transcription regulatory region sequence-specific DNA binding"/>
    <property type="evidence" value="ECO:0007669"/>
    <property type="project" value="TreeGrafter"/>
</dbReference>
<dbReference type="InterPro" id="IPR000014">
    <property type="entry name" value="PAS"/>
</dbReference>
<proteinExistence type="predicted"/>
<dbReference type="InterPro" id="IPR011598">
    <property type="entry name" value="bHLH_dom"/>
</dbReference>
<evidence type="ECO:0000256" key="4">
    <source>
        <dbReference type="ARBA" id="ARBA00023015"/>
    </source>
</evidence>
<evidence type="ECO:0000259" key="12">
    <source>
        <dbReference type="PROSITE" id="PS50112"/>
    </source>
</evidence>
<keyword evidence="5" id="KW-0238">DNA-binding</keyword>
<dbReference type="Proteomes" id="UP000693946">
    <property type="component" value="Linkage Group LG15"/>
</dbReference>
<keyword evidence="9" id="KW-0379">Hydroxylation</keyword>
<feature type="domain" description="PAS" evidence="12">
    <location>
        <begin position="90"/>
        <end position="152"/>
    </location>
</feature>
<dbReference type="GO" id="GO:0071456">
    <property type="term" value="P:cellular response to hypoxia"/>
    <property type="evidence" value="ECO:0007669"/>
    <property type="project" value="TreeGrafter"/>
</dbReference>
<keyword evidence="8" id="KW-0539">Nucleus</keyword>
<feature type="domain" description="BHLH" evidence="13">
    <location>
        <begin position="14"/>
        <end position="67"/>
    </location>
</feature>
<sequence>MTAEKEKKRSSSERRKEKSRDAARCRRSKETEVFYELAHQLPLPHSISAHLDKASIMRLTISFLRTRKLLATGHKSSDSDEDGQMDSLYLKSLEGFITVVTSDGDMIFLSENINKFMGLTQVELTGHSIFDFTHPCDHEEIRENLSLKTTGSGFGKKGKELTTERDFFMRMKCTVTNRGRTVNLKSASWKVLHCTGHLRMYNSCPPRVLCGFKEPPLTCAVLMCEPIPHPSNIDTPLDSKTFMSRHSMDMKFTYCDERVTDLMGYTPEDLLGRSIYDFYHALDSDSITKSHHNLCTKGQAVSGQYRLLAKTGGYIWVETQGTVIYNSRNSQPQCIVCINYVLSDVEEKSMVLSLQQTESLFKPRHMSNFFTAGGAGVTGEPGDAMFTKLKEEPEDLAQLAPTPGDTIISLDFGRSQCEVSAEAMLPLGPPSWAGESLKPVNFTSGKSSAPTSGDASNMAASTATRQNPPAASGTPSLSSCSTPNSSDDYYSIVESDLRVELTERLFALDTTEGSSTSANTEMDFSDLDLETLAPYIPMDGEDFQLNPIIPESESLETSPAGSMMGSSSSINSSSSNRSSSPPQTNQASQQTISNVTSLLQPLSSPPQPHGHYQPRPAAASSWVTEEKRSSSQGPTNPRTASYMMGHMQNPPYQAPANTPLSSMGGRQNLQWPPDPLLTYQQQHPVTKSYLMDSCQQDMAQVMQKQRSVDNFVQAYRDLSPARNNSIKRSFNQMAVGENKPSDLMWKRMRSESCMDMDRSLSTGSLTESGVSRMLAGSLPSHPSSLQQHRKCQYPGNGTCATNEKGFLLKSCNYFDYNVAPSHKMEGIASRLLGPSFEPSFLPELTRYDCEVNVPLQGNLHLLQGCDLLRALDQAT</sequence>
<dbReference type="SMART" id="SM00353">
    <property type="entry name" value="HLH"/>
    <property type="match status" value="1"/>
</dbReference>
<evidence type="ECO:0000313" key="14">
    <source>
        <dbReference type="EMBL" id="KAG7512702.1"/>
    </source>
</evidence>
<dbReference type="PROSITE" id="PS50888">
    <property type="entry name" value="BHLH"/>
    <property type="match status" value="1"/>
</dbReference>
<feature type="compositionally biased region" description="Low complexity" evidence="11">
    <location>
        <begin position="558"/>
        <end position="581"/>
    </location>
</feature>
<keyword evidence="4" id="KW-0805">Transcription regulation</keyword>
<dbReference type="EMBL" id="JAGKHQ010000007">
    <property type="protein sequence ID" value="KAG7512702.1"/>
    <property type="molecule type" value="Genomic_DNA"/>
</dbReference>
<dbReference type="PANTHER" id="PTHR23043">
    <property type="entry name" value="HYPOXIA-INDUCIBLE FACTOR 1 ALPHA"/>
    <property type="match status" value="1"/>
</dbReference>
<feature type="modified residue" description="4-hydroxyproline" evidence="10">
    <location>
        <position position="401"/>
    </location>
</feature>
<dbReference type="Pfam" id="PF11413">
    <property type="entry name" value="HIF-1"/>
    <property type="match status" value="1"/>
</dbReference>
<dbReference type="InterPro" id="IPR001610">
    <property type="entry name" value="PAC"/>
</dbReference>
<dbReference type="GO" id="GO:0046983">
    <property type="term" value="F:protein dimerization activity"/>
    <property type="evidence" value="ECO:0007669"/>
    <property type="project" value="InterPro"/>
</dbReference>
<feature type="modified residue" description="(3S)-3-hydroxyasparagine" evidence="10">
    <location>
        <position position="852"/>
    </location>
</feature>
<evidence type="ECO:0000256" key="5">
    <source>
        <dbReference type="ARBA" id="ARBA00023125"/>
    </source>
</evidence>
<dbReference type="SMART" id="SM00091">
    <property type="entry name" value="PAS"/>
    <property type="match status" value="2"/>
</dbReference>
<evidence type="ECO:0000256" key="9">
    <source>
        <dbReference type="ARBA" id="ARBA00023278"/>
    </source>
</evidence>
<dbReference type="SMART" id="SM00086">
    <property type="entry name" value="PAC"/>
    <property type="match status" value="1"/>
</dbReference>
<dbReference type="PANTHER" id="PTHR23043:SF8">
    <property type="entry name" value="ENDOTHELIAL PAS DOMAIN-CONTAINING PROTEIN 1"/>
    <property type="match status" value="1"/>
</dbReference>
<dbReference type="Pfam" id="PF00989">
    <property type="entry name" value="PAS"/>
    <property type="match status" value="1"/>
</dbReference>
<feature type="domain" description="PAS" evidence="12">
    <location>
        <begin position="247"/>
        <end position="298"/>
    </location>
</feature>
<accession>A0AAV6S846</accession>
<dbReference type="GO" id="GO:0000981">
    <property type="term" value="F:DNA-binding transcription factor activity, RNA polymerase II-specific"/>
    <property type="evidence" value="ECO:0007669"/>
    <property type="project" value="TreeGrafter"/>
</dbReference>
<feature type="compositionally biased region" description="Low complexity" evidence="11">
    <location>
        <begin position="474"/>
        <end position="485"/>
    </location>
</feature>
<keyword evidence="3" id="KW-0832">Ubl conjugation</keyword>
<keyword evidence="15" id="KW-1185">Reference proteome</keyword>
<keyword evidence="6" id="KW-0010">Activator</keyword>
<dbReference type="PROSITE" id="PS50112">
    <property type="entry name" value="PAS"/>
    <property type="match status" value="2"/>
</dbReference>
<dbReference type="FunFam" id="4.10.280.10:FF:000076">
    <property type="entry name" value="hypoxia-inducible factor 3-alpha isoform X1"/>
    <property type="match status" value="1"/>
</dbReference>
<evidence type="ECO:0000256" key="3">
    <source>
        <dbReference type="ARBA" id="ARBA00022843"/>
    </source>
</evidence>
<dbReference type="InterPro" id="IPR013767">
    <property type="entry name" value="PAS_fold"/>
</dbReference>
<dbReference type="GO" id="GO:0005634">
    <property type="term" value="C:nucleus"/>
    <property type="evidence" value="ECO:0007669"/>
    <property type="project" value="UniProtKB-SubCell"/>
</dbReference>
<name>A0AAV6S846_SOLSE</name>
<evidence type="ECO:0000256" key="11">
    <source>
        <dbReference type="SAM" id="MobiDB-lite"/>
    </source>
</evidence>
<evidence type="ECO:0000259" key="13">
    <source>
        <dbReference type="PROSITE" id="PS50888"/>
    </source>
</evidence>
<dbReference type="InterPro" id="IPR014887">
    <property type="entry name" value="HIF-1_CTAD"/>
</dbReference>
<dbReference type="FunFam" id="3.30.450.20:FF:000015">
    <property type="entry name" value="Hypoxia-inducible factor 1-alpha isoform 1"/>
    <property type="match status" value="1"/>
</dbReference>
<feature type="compositionally biased region" description="Polar residues" evidence="11">
    <location>
        <begin position="630"/>
        <end position="639"/>
    </location>
</feature>
<dbReference type="Pfam" id="PF14598">
    <property type="entry name" value="PAS_11"/>
    <property type="match status" value="1"/>
</dbReference>
<organism evidence="14 15">
    <name type="scientific">Solea senegalensis</name>
    <name type="common">Senegalese sole</name>
    <dbReference type="NCBI Taxonomy" id="28829"/>
    <lineage>
        <taxon>Eukaryota</taxon>
        <taxon>Metazoa</taxon>
        <taxon>Chordata</taxon>
        <taxon>Craniata</taxon>
        <taxon>Vertebrata</taxon>
        <taxon>Euteleostomi</taxon>
        <taxon>Actinopterygii</taxon>
        <taxon>Neopterygii</taxon>
        <taxon>Teleostei</taxon>
        <taxon>Neoteleostei</taxon>
        <taxon>Acanthomorphata</taxon>
        <taxon>Carangaria</taxon>
        <taxon>Pleuronectiformes</taxon>
        <taxon>Pleuronectoidei</taxon>
        <taxon>Soleidae</taxon>
        <taxon>Solea</taxon>
    </lineage>
</organism>
<feature type="region of interest" description="Disordered" evidence="11">
    <location>
        <begin position="553"/>
        <end position="650"/>
    </location>
</feature>
<dbReference type="FunFam" id="3.30.450.20:FF:000005">
    <property type="entry name" value="Hypoxia-inducible factor 1 subunit alpha"/>
    <property type="match status" value="1"/>
</dbReference>
<dbReference type="Pfam" id="PF08778">
    <property type="entry name" value="HIF-1a_CTAD"/>
    <property type="match status" value="1"/>
</dbReference>
<reference evidence="14 15" key="1">
    <citation type="journal article" date="2021" name="Sci. Rep.">
        <title>Chromosome anchoring in Senegalese sole (Solea senegalensis) reveals sex-associated markers and genome rearrangements in flatfish.</title>
        <authorList>
            <person name="Guerrero-Cozar I."/>
            <person name="Gomez-Garrido J."/>
            <person name="Berbel C."/>
            <person name="Martinez-Blanch J.F."/>
            <person name="Alioto T."/>
            <person name="Claros M.G."/>
            <person name="Gagnaire P.A."/>
            <person name="Manchado M."/>
        </authorList>
    </citation>
    <scope>NUCLEOTIDE SEQUENCE [LARGE SCALE GENOMIC DNA]</scope>
    <source>
        <strain evidence="14">Sse05_10M</strain>
    </source>
</reference>
<gene>
    <name evidence="14" type="ORF">JOB18_037851</name>
</gene>
<evidence type="ECO:0000256" key="2">
    <source>
        <dbReference type="ARBA" id="ARBA00022737"/>
    </source>
</evidence>
<keyword evidence="7" id="KW-0804">Transcription</keyword>
<comment type="caution">
    <text evidence="14">The sequence shown here is derived from an EMBL/GenBank/DDBJ whole genome shotgun (WGS) entry which is preliminary data.</text>
</comment>
<evidence type="ECO:0000313" key="15">
    <source>
        <dbReference type="Proteomes" id="UP000693946"/>
    </source>
</evidence>
<evidence type="ECO:0000256" key="7">
    <source>
        <dbReference type="ARBA" id="ARBA00023163"/>
    </source>
</evidence>
<keyword evidence="2" id="KW-0677">Repeat</keyword>
<dbReference type="AlphaFoldDB" id="A0AAV6S846"/>
<feature type="region of interest" description="Disordered" evidence="11">
    <location>
        <begin position="436"/>
        <end position="485"/>
    </location>
</feature>
<feature type="compositionally biased region" description="Polar residues" evidence="11">
    <location>
        <begin position="582"/>
        <end position="596"/>
    </location>
</feature>
<dbReference type="NCBIfam" id="TIGR00229">
    <property type="entry name" value="sensory_box"/>
    <property type="match status" value="2"/>
</dbReference>
<feature type="region of interest" description="Disordered" evidence="11">
    <location>
        <begin position="1"/>
        <end position="23"/>
    </location>
</feature>
<comment type="subcellular location">
    <subcellularLocation>
        <location evidence="1">Nucleus</location>
    </subcellularLocation>
</comment>
<dbReference type="InterPro" id="IPR021537">
    <property type="entry name" value="HIF_alpha-like"/>
</dbReference>
<dbReference type="Pfam" id="PF23171">
    <property type="entry name" value="bHLH_HIF1A"/>
    <property type="match status" value="1"/>
</dbReference>
<dbReference type="CDD" id="cd00130">
    <property type="entry name" value="PAS"/>
    <property type="match status" value="2"/>
</dbReference>
<evidence type="ECO:0000256" key="8">
    <source>
        <dbReference type="ARBA" id="ARBA00023242"/>
    </source>
</evidence>
<feature type="modified residue" description="4-hydroxyproline" evidence="10">
    <location>
        <position position="534"/>
    </location>
</feature>
<evidence type="ECO:0000256" key="1">
    <source>
        <dbReference type="ARBA" id="ARBA00004123"/>
    </source>
</evidence>
<evidence type="ECO:0000256" key="6">
    <source>
        <dbReference type="ARBA" id="ARBA00023159"/>
    </source>
</evidence>
<feature type="compositionally biased region" description="Polar residues" evidence="11">
    <location>
        <begin position="441"/>
        <end position="469"/>
    </location>
</feature>
<protein>
    <submittedName>
        <fullName evidence="14">Endothelial PAS domain-containing protein 1-like</fullName>
    </submittedName>
</protein>